<proteinExistence type="inferred from homology"/>
<name>F3FPL3_PSESX</name>
<feature type="binding site" evidence="12">
    <location>
        <position position="276"/>
    </location>
    <ligand>
        <name>substrate</name>
    </ligand>
</feature>
<dbReference type="Pfam" id="PF02784">
    <property type="entry name" value="Orn_Arg_deC_N"/>
    <property type="match status" value="1"/>
</dbReference>
<evidence type="ECO:0000256" key="12">
    <source>
        <dbReference type="HAMAP-Rule" id="MF_02120"/>
    </source>
</evidence>
<keyword evidence="5 12" id="KW-0457">Lysine biosynthesis</keyword>
<dbReference type="InterPro" id="IPR022643">
    <property type="entry name" value="De-COase2_C"/>
</dbReference>
<keyword evidence="2 12" id="KW-0028">Amino-acid biosynthesis</keyword>
<dbReference type="PATRIC" id="fig|629262.5.peg.4263"/>
<dbReference type="InterPro" id="IPR022657">
    <property type="entry name" value="De-COase2_CS"/>
</dbReference>
<dbReference type="FunFam" id="3.20.20.10:FF:000003">
    <property type="entry name" value="Diaminopimelate decarboxylase"/>
    <property type="match status" value="1"/>
</dbReference>
<dbReference type="InterPro" id="IPR002986">
    <property type="entry name" value="DAP_deCOOHase_LysA"/>
</dbReference>
<evidence type="ECO:0000256" key="5">
    <source>
        <dbReference type="ARBA" id="ARBA00023154"/>
    </source>
</evidence>
<reference evidence="17 18" key="1">
    <citation type="journal article" date="2011" name="PLoS Pathog.">
        <title>Dynamic evolution of pathogenicity revealed by sequencing and comparative genomics of 19 Pseudomonas syringae isolates.</title>
        <authorList>
            <person name="Baltrus D.A."/>
            <person name="Nishimura M.T."/>
            <person name="Romanchuk A."/>
            <person name="Chang J.H."/>
            <person name="Mukhtar M.S."/>
            <person name="Cherkis K."/>
            <person name="Roach J."/>
            <person name="Grant S.R."/>
            <person name="Jones C.D."/>
            <person name="Dangl J.L."/>
        </authorList>
    </citation>
    <scope>NUCLEOTIDE SEQUENCE [LARGE SCALE GENOMIC DNA]</scope>
    <source>
        <strain evidence="18">M301072PT</strain>
    </source>
</reference>
<dbReference type="SUPFAM" id="SSF50621">
    <property type="entry name" value="Alanine racemase C-terminal domain-like"/>
    <property type="match status" value="1"/>
</dbReference>
<feature type="domain" description="Orn/DAP/Arg decarboxylase 2 C-terminal" evidence="15">
    <location>
        <begin position="30"/>
        <end position="368"/>
    </location>
</feature>
<dbReference type="SUPFAM" id="SSF51419">
    <property type="entry name" value="PLP-binding barrel"/>
    <property type="match status" value="1"/>
</dbReference>
<dbReference type="GO" id="GO:0009089">
    <property type="term" value="P:lysine biosynthetic process via diaminopimelate"/>
    <property type="evidence" value="ECO:0007669"/>
    <property type="project" value="UniProtKB-UniRule"/>
</dbReference>
<dbReference type="PROSITE" id="PS00878">
    <property type="entry name" value="ODR_DC_2_1"/>
    <property type="match status" value="1"/>
</dbReference>
<keyword evidence="4 12" id="KW-0663">Pyridoxal phosphate</keyword>
<sequence length="415" mass="45227">MDAFNYRDGELFAEGVALSAIAERFGTPTYVYSRAHIEAQYRAYADALSGMPHMVCFAVKANSNLGVLNVLARLGAGFDIVSRGELERVLAAGGKAEKIVFSGVGKTREDMRRALEVGVHCFNVESTDELERLQEVAAELNVRAPISLRVNPDVDAGTHPYISTGLKENKFGIAIAAAEDVYIRASQLPNLEVIGVDCHIGSQLTTLEPFIDALDRLLDLVDRLGDCGIHLHHIDLGGGLGVRYRDEEPPLAAEYIKAVRERLAGRDLGLLFEPGRFIVANAGALLTRVEYLKHTEHKDFAIVDAAMNDLIRPALYQAWMDVTAGRPRDSEPRAYDIVGPICETGDFLAKGRELALAEGDLLAVHSAGAYGFVMSSNYNTRGRAAEVLVDGSQAFEVRRRETVAELFAGESLLPE</sequence>
<evidence type="ECO:0000256" key="11">
    <source>
        <dbReference type="ARBA" id="ARBA00074972"/>
    </source>
</evidence>
<dbReference type="InterPro" id="IPR000183">
    <property type="entry name" value="Orn/DAP/Arg_de-COase"/>
</dbReference>
<evidence type="ECO:0000256" key="6">
    <source>
        <dbReference type="ARBA" id="ARBA00023239"/>
    </source>
</evidence>
<feature type="active site" description="Proton donor" evidence="13">
    <location>
        <position position="342"/>
    </location>
</feature>
<keyword evidence="6 12" id="KW-0456">Lyase</keyword>
<dbReference type="HOGENOM" id="CLU_026444_0_0_6"/>
<evidence type="ECO:0000259" key="15">
    <source>
        <dbReference type="Pfam" id="PF00278"/>
    </source>
</evidence>
<comment type="catalytic activity">
    <reaction evidence="7 12 14">
        <text>meso-2,6-diaminopimelate + H(+) = L-lysine + CO2</text>
        <dbReference type="Rhea" id="RHEA:15101"/>
        <dbReference type="ChEBI" id="CHEBI:15378"/>
        <dbReference type="ChEBI" id="CHEBI:16526"/>
        <dbReference type="ChEBI" id="CHEBI:32551"/>
        <dbReference type="ChEBI" id="CHEBI:57791"/>
        <dbReference type="EC" id="4.1.1.20"/>
    </reaction>
</comment>
<evidence type="ECO:0000256" key="13">
    <source>
        <dbReference type="PIRSR" id="PIRSR600183-50"/>
    </source>
</evidence>
<evidence type="ECO:0000256" key="3">
    <source>
        <dbReference type="ARBA" id="ARBA00022793"/>
    </source>
</evidence>
<dbReference type="AlphaFoldDB" id="F3FPL3"/>
<dbReference type="GO" id="GO:0008836">
    <property type="term" value="F:diaminopimelate decarboxylase activity"/>
    <property type="evidence" value="ECO:0007669"/>
    <property type="project" value="UniProtKB-UniRule"/>
</dbReference>
<feature type="modified residue" description="N6-(pyridoxal phosphate)lysine" evidence="12 13">
    <location>
        <position position="60"/>
    </location>
</feature>
<dbReference type="InterPro" id="IPR022644">
    <property type="entry name" value="De-COase2_N"/>
</dbReference>
<evidence type="ECO:0000256" key="14">
    <source>
        <dbReference type="RuleBase" id="RU003738"/>
    </source>
</evidence>
<dbReference type="Gene3D" id="3.20.20.10">
    <property type="entry name" value="Alanine racemase"/>
    <property type="match status" value="1"/>
</dbReference>
<feature type="binding site" evidence="12">
    <location>
        <begin position="273"/>
        <end position="276"/>
    </location>
    <ligand>
        <name>pyridoxal 5'-phosphate</name>
        <dbReference type="ChEBI" id="CHEBI:597326"/>
    </ligand>
</feature>
<feature type="binding site" evidence="12">
    <location>
        <position position="316"/>
    </location>
    <ligand>
        <name>substrate</name>
    </ligand>
</feature>
<keyword evidence="3 12" id="KW-0210">Decarboxylase</keyword>
<dbReference type="EC" id="4.1.1.20" evidence="10 12"/>
<evidence type="ECO:0000259" key="16">
    <source>
        <dbReference type="Pfam" id="PF02784"/>
    </source>
</evidence>
<comment type="similarity">
    <text evidence="9 12">Belongs to the Orn/Lys/Arg decarboxylase class-II family. LysA subfamily.</text>
</comment>
<dbReference type="PANTHER" id="PTHR43727">
    <property type="entry name" value="DIAMINOPIMELATE DECARBOXYLASE"/>
    <property type="match status" value="1"/>
</dbReference>
<dbReference type="PROSITE" id="PS00879">
    <property type="entry name" value="ODR_DC_2_2"/>
    <property type="match status" value="1"/>
</dbReference>
<evidence type="ECO:0000256" key="4">
    <source>
        <dbReference type="ARBA" id="ARBA00022898"/>
    </source>
</evidence>
<dbReference type="InterPro" id="IPR029066">
    <property type="entry name" value="PLP-binding_barrel"/>
</dbReference>
<evidence type="ECO:0000313" key="17">
    <source>
        <dbReference type="EMBL" id="EGH32155.1"/>
    </source>
</evidence>
<feature type="binding site" evidence="12">
    <location>
        <position position="312"/>
    </location>
    <ligand>
        <name>substrate</name>
    </ligand>
</feature>
<comment type="subunit">
    <text evidence="12">Homodimer.</text>
</comment>
<dbReference type="UniPathway" id="UPA00034">
    <property type="reaction ID" value="UER00027"/>
</dbReference>
<dbReference type="CDD" id="cd06828">
    <property type="entry name" value="PLPDE_III_DapDC"/>
    <property type="match status" value="1"/>
</dbReference>
<organism evidence="17 18">
    <name type="scientific">Pseudomonas syringae pv. japonica str. M301072</name>
    <dbReference type="NCBI Taxonomy" id="629262"/>
    <lineage>
        <taxon>Bacteria</taxon>
        <taxon>Pseudomonadati</taxon>
        <taxon>Pseudomonadota</taxon>
        <taxon>Gammaproteobacteria</taxon>
        <taxon>Pseudomonadales</taxon>
        <taxon>Pseudomonadaceae</taxon>
        <taxon>Pseudomonas</taxon>
        <taxon>Pseudomonas syringae</taxon>
    </lineage>
</organism>
<dbReference type="PRINTS" id="PR01179">
    <property type="entry name" value="ODADCRBXLASE"/>
</dbReference>
<dbReference type="Proteomes" id="UP000004471">
    <property type="component" value="Unassembled WGS sequence"/>
</dbReference>
<dbReference type="Gene3D" id="2.40.37.10">
    <property type="entry name" value="Lyase, Ornithine Decarboxylase, Chain A, domain 1"/>
    <property type="match status" value="1"/>
</dbReference>
<dbReference type="PRINTS" id="PR01181">
    <property type="entry name" value="DAPDCRBXLASE"/>
</dbReference>
<evidence type="ECO:0000313" key="18">
    <source>
        <dbReference type="Proteomes" id="UP000004471"/>
    </source>
</evidence>
<evidence type="ECO:0000256" key="7">
    <source>
        <dbReference type="ARBA" id="ARBA00050464"/>
    </source>
</evidence>
<dbReference type="Pfam" id="PF00278">
    <property type="entry name" value="Orn_DAP_Arg_deC"/>
    <property type="match status" value="1"/>
</dbReference>
<evidence type="ECO:0000256" key="8">
    <source>
        <dbReference type="ARBA" id="ARBA00060643"/>
    </source>
</evidence>
<evidence type="ECO:0000256" key="9">
    <source>
        <dbReference type="ARBA" id="ARBA00060983"/>
    </source>
</evidence>
<dbReference type="EMBL" id="AEAH01001155">
    <property type="protein sequence ID" value="EGH32155.1"/>
    <property type="molecule type" value="Genomic_DNA"/>
</dbReference>
<comment type="pathway">
    <text evidence="8 12 14">Amino-acid biosynthesis; L-lysine biosynthesis via DAP pathway; L-lysine from DL-2,6-diaminopimelate: step 1/1.</text>
</comment>
<feature type="binding site" evidence="12">
    <location>
        <position position="239"/>
    </location>
    <ligand>
        <name>pyridoxal 5'-phosphate</name>
        <dbReference type="ChEBI" id="CHEBI:597326"/>
    </ligand>
</feature>
<evidence type="ECO:0000256" key="10">
    <source>
        <dbReference type="ARBA" id="ARBA00066427"/>
    </source>
</evidence>
<feature type="binding site" evidence="12">
    <location>
        <position position="370"/>
    </location>
    <ligand>
        <name>pyridoxal 5'-phosphate</name>
        <dbReference type="ChEBI" id="CHEBI:597326"/>
    </ligand>
</feature>
<evidence type="ECO:0000256" key="1">
    <source>
        <dbReference type="ARBA" id="ARBA00001933"/>
    </source>
</evidence>
<dbReference type="PANTHER" id="PTHR43727:SF2">
    <property type="entry name" value="GROUP IV DECARBOXYLASE"/>
    <property type="match status" value="1"/>
</dbReference>
<evidence type="ECO:0000256" key="2">
    <source>
        <dbReference type="ARBA" id="ARBA00022605"/>
    </source>
</evidence>
<dbReference type="HAMAP" id="MF_02120">
    <property type="entry name" value="LysA"/>
    <property type="match status" value="1"/>
</dbReference>
<dbReference type="FunFam" id="2.40.37.10:FF:000003">
    <property type="entry name" value="Diaminopimelate decarboxylase"/>
    <property type="match status" value="1"/>
</dbReference>
<comment type="function">
    <text evidence="12">Specifically catalyzes the decarboxylation of meso-diaminopimelate (meso-DAP) to L-lysine.</text>
</comment>
<dbReference type="InterPro" id="IPR022653">
    <property type="entry name" value="De-COase2_pyr-phos_BS"/>
</dbReference>
<feature type="binding site" evidence="12">
    <location>
        <position position="370"/>
    </location>
    <ligand>
        <name>substrate</name>
    </ligand>
</feature>
<feature type="domain" description="Orn/DAP/Arg decarboxylase 2 N-terminal" evidence="16">
    <location>
        <begin position="35"/>
        <end position="280"/>
    </location>
</feature>
<comment type="cofactor">
    <cofactor evidence="1 12 13 14">
        <name>pyridoxal 5'-phosphate</name>
        <dbReference type="ChEBI" id="CHEBI:597326"/>
    </cofactor>
</comment>
<dbReference type="GO" id="GO:0030170">
    <property type="term" value="F:pyridoxal phosphate binding"/>
    <property type="evidence" value="ECO:0007669"/>
    <property type="project" value="UniProtKB-UniRule"/>
</dbReference>
<dbReference type="InterPro" id="IPR009006">
    <property type="entry name" value="Ala_racemase/Decarboxylase_C"/>
</dbReference>
<protein>
    <recommendedName>
        <fullName evidence="11 12">Diaminopimelate decarboxylase</fullName>
        <shortName evidence="12">DAP decarboxylase</shortName>
        <shortName evidence="12">DAPDC</shortName>
        <ecNumber evidence="10 12">4.1.1.20</ecNumber>
    </recommendedName>
</protein>
<comment type="caution">
    <text evidence="17">The sequence shown here is derived from an EMBL/GenBank/DDBJ whole genome shotgun (WGS) entry which is preliminary data.</text>
</comment>
<accession>F3FPL3</accession>
<dbReference type="NCBIfam" id="TIGR01048">
    <property type="entry name" value="lysA"/>
    <property type="match status" value="1"/>
</dbReference>
<feature type="binding site" evidence="12">
    <location>
        <position position="343"/>
    </location>
    <ligand>
        <name>substrate</name>
    </ligand>
</feature>
<gene>
    <name evidence="12" type="primary">lysA</name>
    <name evidence="17" type="ORF">PSYJA_25605</name>
</gene>